<accession>A0A2Z2KDJ0</accession>
<dbReference type="EMBL" id="CP021780">
    <property type="protein sequence ID" value="ASA21140.1"/>
    <property type="molecule type" value="Genomic_DNA"/>
</dbReference>
<dbReference type="AlphaFoldDB" id="A0A2Z2KDJ0"/>
<dbReference type="OrthoDB" id="2640196at2"/>
<gene>
    <name evidence="1" type="ORF">B9T62_10285</name>
</gene>
<protein>
    <submittedName>
        <fullName evidence="1">Uncharacterized protein</fullName>
    </submittedName>
</protein>
<keyword evidence="2" id="KW-1185">Reference proteome</keyword>
<name>A0A2Z2KDJ0_9BACL</name>
<reference evidence="1 2" key="1">
    <citation type="submission" date="2017-06" db="EMBL/GenBank/DDBJ databases">
        <title>Complete genome sequence of Paenibacillus donghaensis KCTC 13049T isolated from East Sea sediment, South Korea.</title>
        <authorList>
            <person name="Jung B.K."/>
            <person name="Hong S.-J."/>
            <person name="Shin J.-H."/>
        </authorList>
    </citation>
    <scope>NUCLEOTIDE SEQUENCE [LARGE SCALE GENOMIC DNA]</scope>
    <source>
        <strain evidence="1 2">KCTC 13049</strain>
    </source>
</reference>
<dbReference type="KEGG" id="pdh:B9T62_10285"/>
<proteinExistence type="predicted"/>
<dbReference type="RefSeq" id="WP_087915153.1">
    <property type="nucleotide sequence ID" value="NZ_CP021780.1"/>
</dbReference>
<evidence type="ECO:0000313" key="1">
    <source>
        <dbReference type="EMBL" id="ASA21140.1"/>
    </source>
</evidence>
<organism evidence="1 2">
    <name type="scientific">Paenibacillus donghaensis</name>
    <dbReference type="NCBI Taxonomy" id="414771"/>
    <lineage>
        <taxon>Bacteria</taxon>
        <taxon>Bacillati</taxon>
        <taxon>Bacillota</taxon>
        <taxon>Bacilli</taxon>
        <taxon>Bacillales</taxon>
        <taxon>Paenibacillaceae</taxon>
        <taxon>Paenibacillus</taxon>
    </lineage>
</organism>
<evidence type="ECO:0000313" key="2">
    <source>
        <dbReference type="Proteomes" id="UP000249890"/>
    </source>
</evidence>
<dbReference type="Proteomes" id="UP000249890">
    <property type="component" value="Chromosome"/>
</dbReference>
<sequence>MNHGTKQQSRLRVTAQVLQTVARAMLPFYRKIAGNQPFASKWTTAVVTADLDLMGRMLSTLPTLARQDDYGTNAIGYFIAFPFPLPVAYYTSGTTIPTGLVQFTFNTRAHRYVARSALPLYRKLAGSYTFARSFAAALRRKDTGAVEAMVRRLIPTSALRTVTVADYGVFMSFKTRFSKYPYRNQLFREMM</sequence>